<sequence length="408" mass="44238">MPFGQLVVGSPGAGKTTYCAGAKDFLTALGRKAHVVNLDPANDGASASRSPYTASLDINTLIRVQDVMQELHLGPNGALLYCIEYLEQNIHWLLDGLRSLLHHDRDAYLIFDIPGQVELSTNHASLRRIIQQVESQAGFRLVALHLVDASHITDVSRYISLVLLSLRAMLALELPHINVLSKIDLLGDAVAGAHVDDDDDDDDDDGGAHDLSSSPTPGARNDGMLFNLSYYTHAQDLSRLLDVDATGTSPRHTRLNERICELVEDFGLVGFETLAVEDKRSMLRLTRIVDKAGGYVFAGHGGGGSSSAPQETEQERYERFQPGSLYATTGMVPPRAGAATAAALFGTAAGEVEGWGDAGDVQERWLDNRDAWDEHEARESKAQADEALERRVYAAANKVIREGVTAPE</sequence>
<evidence type="ECO:0000256" key="2">
    <source>
        <dbReference type="ARBA" id="ARBA00022741"/>
    </source>
</evidence>
<evidence type="ECO:0000256" key="5">
    <source>
        <dbReference type="RuleBase" id="RU365059"/>
    </source>
</evidence>
<accession>A0A0P1BH34</accession>
<dbReference type="OrthoDB" id="5839at2759"/>
<dbReference type="Proteomes" id="UP000054845">
    <property type="component" value="Unassembled WGS sequence"/>
</dbReference>
<dbReference type="STRING" id="401625.A0A0P1BH34"/>
<evidence type="ECO:0000313" key="8">
    <source>
        <dbReference type="Proteomes" id="UP000054845"/>
    </source>
</evidence>
<keyword evidence="4 5" id="KW-0342">GTP-binding</keyword>
<evidence type="ECO:0000256" key="1">
    <source>
        <dbReference type="ARBA" id="ARBA00005290"/>
    </source>
</evidence>
<reference evidence="7 8" key="1">
    <citation type="submission" date="2014-09" db="EMBL/GenBank/DDBJ databases">
        <authorList>
            <person name="Magalhaes I.L.F."/>
            <person name="Oliveira U."/>
            <person name="Santos F.R."/>
            <person name="Vidigal T.H.D.A."/>
            <person name="Brescovit A.D."/>
            <person name="Santos A.J."/>
        </authorList>
    </citation>
    <scope>NUCLEOTIDE SEQUENCE [LARGE SCALE GENOMIC DNA]</scope>
</reference>
<dbReference type="InterPro" id="IPR027417">
    <property type="entry name" value="P-loop_NTPase"/>
</dbReference>
<comment type="similarity">
    <text evidence="1 5">Belongs to the GPN-loop GTPase family.</text>
</comment>
<keyword evidence="2 5" id="KW-0547">Nucleotide-binding</keyword>
<keyword evidence="8" id="KW-1185">Reference proteome</keyword>
<dbReference type="GO" id="GO:0005525">
    <property type="term" value="F:GTP binding"/>
    <property type="evidence" value="ECO:0007669"/>
    <property type="project" value="UniProtKB-KW"/>
</dbReference>
<feature type="compositionally biased region" description="Acidic residues" evidence="6">
    <location>
        <begin position="196"/>
        <end position="205"/>
    </location>
</feature>
<evidence type="ECO:0000256" key="6">
    <source>
        <dbReference type="SAM" id="MobiDB-lite"/>
    </source>
</evidence>
<comment type="subunit">
    <text evidence="5">Binds to RNA polymerase II (RNAPII).</text>
</comment>
<dbReference type="Pfam" id="PF03029">
    <property type="entry name" value="ATP_bind_1"/>
    <property type="match status" value="1"/>
</dbReference>
<comment type="function">
    <text evidence="5">Small GTPase required for proper localization of RNA polymerase II and III (RNAPII and RNAPIII). May act at an RNAP assembly step prior to nuclear import.</text>
</comment>
<proteinExistence type="inferred from homology"/>
<organism evidence="7 8">
    <name type="scientific">Ceraceosorus bombacis</name>
    <dbReference type="NCBI Taxonomy" id="401625"/>
    <lineage>
        <taxon>Eukaryota</taxon>
        <taxon>Fungi</taxon>
        <taxon>Dikarya</taxon>
        <taxon>Basidiomycota</taxon>
        <taxon>Ustilaginomycotina</taxon>
        <taxon>Exobasidiomycetes</taxon>
        <taxon>Ceraceosorales</taxon>
        <taxon>Ceraceosoraceae</taxon>
        <taxon>Ceraceosorus</taxon>
    </lineage>
</organism>
<evidence type="ECO:0000256" key="3">
    <source>
        <dbReference type="ARBA" id="ARBA00022801"/>
    </source>
</evidence>
<dbReference type="GO" id="GO:0005737">
    <property type="term" value="C:cytoplasm"/>
    <property type="evidence" value="ECO:0007669"/>
    <property type="project" value="TreeGrafter"/>
</dbReference>
<dbReference type="Gene3D" id="3.40.50.300">
    <property type="entry name" value="P-loop containing nucleotide triphosphate hydrolases"/>
    <property type="match status" value="1"/>
</dbReference>
<dbReference type="PANTHER" id="PTHR21231">
    <property type="entry name" value="XPA-BINDING PROTEIN 1-RELATED"/>
    <property type="match status" value="1"/>
</dbReference>
<dbReference type="EMBL" id="CCYA01000249">
    <property type="protein sequence ID" value="CEH14868.1"/>
    <property type="molecule type" value="Genomic_DNA"/>
</dbReference>
<dbReference type="InterPro" id="IPR030231">
    <property type="entry name" value="Gpn2"/>
</dbReference>
<feature type="region of interest" description="Disordered" evidence="6">
    <location>
        <begin position="196"/>
        <end position="220"/>
    </location>
</feature>
<protein>
    <recommendedName>
        <fullName evidence="5">GPN-loop GTPase 2</fullName>
    </recommendedName>
</protein>
<dbReference type="SUPFAM" id="SSF52540">
    <property type="entry name" value="P-loop containing nucleoside triphosphate hydrolases"/>
    <property type="match status" value="1"/>
</dbReference>
<dbReference type="AlphaFoldDB" id="A0A0P1BH34"/>
<dbReference type="PANTHER" id="PTHR21231:SF3">
    <property type="entry name" value="GPN-LOOP GTPASE 2"/>
    <property type="match status" value="1"/>
</dbReference>
<evidence type="ECO:0000256" key="4">
    <source>
        <dbReference type="ARBA" id="ARBA00023134"/>
    </source>
</evidence>
<evidence type="ECO:0000313" key="7">
    <source>
        <dbReference type="EMBL" id="CEH14868.1"/>
    </source>
</evidence>
<dbReference type="GO" id="GO:0003924">
    <property type="term" value="F:GTPase activity"/>
    <property type="evidence" value="ECO:0007669"/>
    <property type="project" value="TreeGrafter"/>
</dbReference>
<dbReference type="InterPro" id="IPR004130">
    <property type="entry name" value="Gpn"/>
</dbReference>
<dbReference type="CDD" id="cd17871">
    <property type="entry name" value="GPN2"/>
    <property type="match status" value="1"/>
</dbReference>
<name>A0A0P1BH34_9BASI</name>
<keyword evidence="3 5" id="KW-0378">Hydrolase</keyword>